<feature type="domain" description="Integrase catalytic" evidence="3">
    <location>
        <begin position="1"/>
        <end position="93"/>
    </location>
</feature>
<dbReference type="SMART" id="SM00298">
    <property type="entry name" value="CHROMO"/>
    <property type="match status" value="1"/>
</dbReference>
<organism evidence="4 5">
    <name type="scientific">Crotalus adamanteus</name>
    <name type="common">Eastern diamondback rattlesnake</name>
    <dbReference type="NCBI Taxonomy" id="8729"/>
    <lineage>
        <taxon>Eukaryota</taxon>
        <taxon>Metazoa</taxon>
        <taxon>Chordata</taxon>
        <taxon>Craniata</taxon>
        <taxon>Vertebrata</taxon>
        <taxon>Euteleostomi</taxon>
        <taxon>Lepidosauria</taxon>
        <taxon>Squamata</taxon>
        <taxon>Bifurcata</taxon>
        <taxon>Unidentata</taxon>
        <taxon>Episquamata</taxon>
        <taxon>Toxicofera</taxon>
        <taxon>Serpentes</taxon>
        <taxon>Colubroidea</taxon>
        <taxon>Viperidae</taxon>
        <taxon>Crotalinae</taxon>
        <taxon>Crotalus</taxon>
    </lineage>
</organism>
<dbReference type="Proteomes" id="UP001474421">
    <property type="component" value="Unassembled WGS sequence"/>
</dbReference>
<evidence type="ECO:0000259" key="3">
    <source>
        <dbReference type="PROSITE" id="PS50994"/>
    </source>
</evidence>
<dbReference type="InterPro" id="IPR036397">
    <property type="entry name" value="RNaseH_sf"/>
</dbReference>
<dbReference type="Pfam" id="PF24626">
    <property type="entry name" value="SH3_Tf2-1"/>
    <property type="match status" value="1"/>
</dbReference>
<dbReference type="PANTHER" id="PTHR37984:SF15">
    <property type="entry name" value="INTEGRASE CATALYTIC DOMAIN-CONTAINING PROTEIN"/>
    <property type="match status" value="1"/>
</dbReference>
<dbReference type="SUPFAM" id="SSF53098">
    <property type="entry name" value="Ribonuclease H-like"/>
    <property type="match status" value="1"/>
</dbReference>
<evidence type="ECO:0000256" key="1">
    <source>
        <dbReference type="ARBA" id="ARBA00004123"/>
    </source>
</evidence>
<dbReference type="InterPro" id="IPR056924">
    <property type="entry name" value="SH3_Tf2-1"/>
</dbReference>
<keyword evidence="5" id="KW-1185">Reference proteome</keyword>
<evidence type="ECO:0000259" key="2">
    <source>
        <dbReference type="PROSITE" id="PS50013"/>
    </source>
</evidence>
<dbReference type="GO" id="GO:0003676">
    <property type="term" value="F:nucleic acid binding"/>
    <property type="evidence" value="ECO:0007669"/>
    <property type="project" value="InterPro"/>
</dbReference>
<dbReference type="AlphaFoldDB" id="A0AAW1C4L4"/>
<dbReference type="Gene3D" id="2.40.50.40">
    <property type="match status" value="1"/>
</dbReference>
<accession>A0AAW1C4L4</accession>
<comment type="caution">
    <text evidence="4">The sequence shown here is derived from an EMBL/GenBank/DDBJ whole genome shotgun (WGS) entry which is preliminary data.</text>
</comment>
<dbReference type="GO" id="GO:0015074">
    <property type="term" value="P:DNA integration"/>
    <property type="evidence" value="ECO:0007669"/>
    <property type="project" value="InterPro"/>
</dbReference>
<dbReference type="InterPro" id="IPR023780">
    <property type="entry name" value="Chromo_domain"/>
</dbReference>
<dbReference type="PROSITE" id="PS50994">
    <property type="entry name" value="INTEGRASE"/>
    <property type="match status" value="1"/>
</dbReference>
<dbReference type="Gene3D" id="3.30.420.10">
    <property type="entry name" value="Ribonuclease H-like superfamily/Ribonuclease H"/>
    <property type="match status" value="1"/>
</dbReference>
<dbReference type="PROSITE" id="PS50013">
    <property type="entry name" value="CHROMO_2"/>
    <property type="match status" value="1"/>
</dbReference>
<evidence type="ECO:0000313" key="4">
    <source>
        <dbReference type="EMBL" id="KAK9409409.1"/>
    </source>
</evidence>
<dbReference type="Pfam" id="PF00385">
    <property type="entry name" value="Chromo"/>
    <property type="match status" value="1"/>
</dbReference>
<feature type="domain" description="Chromo" evidence="2">
    <location>
        <begin position="230"/>
        <end position="278"/>
    </location>
</feature>
<proteinExistence type="predicted"/>
<evidence type="ECO:0000313" key="5">
    <source>
        <dbReference type="Proteomes" id="UP001474421"/>
    </source>
</evidence>
<protein>
    <submittedName>
        <fullName evidence="4">Uncharacterized protein</fullName>
    </submittedName>
</protein>
<name>A0AAW1C4L4_CROAD</name>
<sequence length="289" mass="32861">MFVQHIYRLHGAPRRIISDRGIGTTQGLSSAYHPCTNGAAEWANAAIERYLRCYVSYQQSNWVDFVPFAELAYNNVVHKSTGLTPFQVVYGHDIVPLPECESQESQTHQPEDWLSRASQVWSTVKQALGQAEQAAKYQADKGRRVPVQLRVGDQEYLSTTYIKLQVPCRKLAPKYVGPFRIVRVINPVTVKLHLPKLLGKIHPVFHVSLLKPVGRHSHENPPGPVTPGRYEIQDILDSRLREGKLYYLILWKGYPLSDAFWVQREDVSAPALIRRYHKALPHKPRKGGG</sequence>
<dbReference type="InterPro" id="IPR050951">
    <property type="entry name" value="Retrovirus_Pol_polyprotein"/>
</dbReference>
<dbReference type="EMBL" id="JAOTOJ010000001">
    <property type="protein sequence ID" value="KAK9409409.1"/>
    <property type="molecule type" value="Genomic_DNA"/>
</dbReference>
<dbReference type="InterPro" id="IPR000953">
    <property type="entry name" value="Chromo/chromo_shadow_dom"/>
</dbReference>
<dbReference type="InterPro" id="IPR012337">
    <property type="entry name" value="RNaseH-like_sf"/>
</dbReference>
<dbReference type="PANTHER" id="PTHR37984">
    <property type="entry name" value="PROTEIN CBG26694"/>
    <property type="match status" value="1"/>
</dbReference>
<dbReference type="GO" id="GO:0005634">
    <property type="term" value="C:nucleus"/>
    <property type="evidence" value="ECO:0007669"/>
    <property type="project" value="UniProtKB-SubCell"/>
</dbReference>
<comment type="subcellular location">
    <subcellularLocation>
        <location evidence="1">Nucleus</location>
    </subcellularLocation>
</comment>
<gene>
    <name evidence="4" type="ORF">NXF25_000584</name>
</gene>
<reference evidence="4 5" key="1">
    <citation type="journal article" date="2024" name="Proc. Natl. Acad. Sci. U.S.A.">
        <title>The genetic regulatory architecture and epigenomic basis for age-related changes in rattlesnake venom.</title>
        <authorList>
            <person name="Hogan M.P."/>
            <person name="Holding M.L."/>
            <person name="Nystrom G.S."/>
            <person name="Colston T.J."/>
            <person name="Bartlett D.A."/>
            <person name="Mason A.J."/>
            <person name="Ellsworth S.A."/>
            <person name="Rautsaw R.M."/>
            <person name="Lawrence K.C."/>
            <person name="Strickland J.L."/>
            <person name="He B."/>
            <person name="Fraser P."/>
            <person name="Margres M.J."/>
            <person name="Gilbert D.M."/>
            <person name="Gibbs H.L."/>
            <person name="Parkinson C.L."/>
            <person name="Rokyta D.R."/>
        </authorList>
    </citation>
    <scope>NUCLEOTIDE SEQUENCE [LARGE SCALE GENOMIC DNA]</scope>
    <source>
        <strain evidence="4">DRR0105</strain>
    </source>
</reference>
<dbReference type="SUPFAM" id="SSF54160">
    <property type="entry name" value="Chromo domain-like"/>
    <property type="match status" value="1"/>
</dbReference>
<dbReference type="InterPro" id="IPR001584">
    <property type="entry name" value="Integrase_cat-core"/>
</dbReference>
<dbReference type="InterPro" id="IPR016197">
    <property type="entry name" value="Chromo-like_dom_sf"/>
</dbReference>